<sequence length="736" mass="78785">MGPKPAVPRKVQEVKAQIVSESRMDTTRKGEKGLQMGKNEENDGDGKEKDLRTDRLACSEHLSDIDTPEEHTEASDAESSDGGGCLPSFHAVLIETDVLGSEGEPALLGSQQSNCCFMAAGDEGGARPPQGDGQANFVTVCRRENPSFFAEVGPVSRPLKAGTGESSAEQECPIQVYYDSAEFQEKGMEVSLGPATSKHSANTFNLAQFQPVNLKVSPGLGTRRSARCAAAAAAASATSSRPFHLSSFLCGITKPGQGVGKEDKQQPQEEAGEPGQLQPTKKKTRTLYSTDQLEELEKVFHEDHYPDSERRCEIAASVGVTPQRIMVWFQNRRAKWRKVEKTALKGNRKCPITTATLPVPTAQAPYSALPLTGSGGGDNSGPTVMPVAASVMPGMQSTMLKMEAGGYASIFGPSCTQPGAAPHISASADTRTVPVAPLEIGHMSTQGRAEYMPAFHSPPPLRRATLPVTVAFNPGGHVVSAVLQDMPENASTPPIHDSTGGAYSLQNLGMSSPSLCTYQDQLGATVKLGSQYYHHSNQGGPFQVSQHSQHTMSQFHHLPLHFQPGVSLTPTPPSDPSPTFLTLSSNTGVMTYGAGPARGYLQSHQGSQILLQQGGNTGGIATFQSVPWNDMYLQGPPCSSSLCQRTFYPSDTVMYPQPTPNPPQHPGYTQHPRAPVPTAFTVPQRPGALQDPFPPQKGTQDYTENRETTPMSQESKTSTMLVVFFSFSGFTQEVKS</sequence>
<dbReference type="GO" id="GO:0000981">
    <property type="term" value="F:DNA-binding transcription factor activity, RNA polymerase II-specific"/>
    <property type="evidence" value="ECO:0007669"/>
    <property type="project" value="TreeGrafter"/>
</dbReference>
<dbReference type="Proteomes" id="UP000515159">
    <property type="component" value="Chromosome 16"/>
</dbReference>
<keyword evidence="1 2" id="KW-0238">DNA-binding</keyword>
<name>A0A6P8NXE5_GEOSA</name>
<dbReference type="KEGG" id="gsh:117350733"/>
<keyword evidence="1 2" id="KW-0539">Nucleus</keyword>
<dbReference type="InterPro" id="IPR042988">
    <property type="entry name" value="NOBOX"/>
</dbReference>
<feature type="region of interest" description="Disordered" evidence="3">
    <location>
        <begin position="1"/>
        <end position="83"/>
    </location>
</feature>
<reference evidence="6" key="1">
    <citation type="submission" date="2025-08" db="UniProtKB">
        <authorList>
            <consortium name="RefSeq"/>
        </authorList>
    </citation>
    <scope>IDENTIFICATION</scope>
</reference>
<keyword evidence="5" id="KW-1185">Reference proteome</keyword>
<dbReference type="SMART" id="SM00389">
    <property type="entry name" value="HOX"/>
    <property type="match status" value="1"/>
</dbReference>
<accession>A0A6P8NXE5</accession>
<dbReference type="InterPro" id="IPR001356">
    <property type="entry name" value="HD"/>
</dbReference>
<dbReference type="OrthoDB" id="1867783at2759"/>
<dbReference type="InterPro" id="IPR009057">
    <property type="entry name" value="Homeodomain-like_sf"/>
</dbReference>
<dbReference type="InParanoid" id="A0A6P8NXE5"/>
<feature type="region of interest" description="Disordered" evidence="3">
    <location>
        <begin position="654"/>
        <end position="715"/>
    </location>
</feature>
<comment type="subcellular location">
    <subcellularLocation>
        <location evidence="1 2">Nucleus</location>
    </subcellularLocation>
</comment>
<gene>
    <name evidence="6" type="primary">NOBOX</name>
</gene>
<evidence type="ECO:0000313" key="6">
    <source>
        <dbReference type="RefSeq" id="XP_033781157.1"/>
    </source>
</evidence>
<evidence type="ECO:0000256" key="2">
    <source>
        <dbReference type="RuleBase" id="RU000682"/>
    </source>
</evidence>
<feature type="domain" description="Homeobox" evidence="4">
    <location>
        <begin position="279"/>
        <end position="339"/>
    </location>
</feature>
<evidence type="ECO:0000256" key="3">
    <source>
        <dbReference type="SAM" id="MobiDB-lite"/>
    </source>
</evidence>
<dbReference type="GO" id="GO:0000978">
    <property type="term" value="F:RNA polymerase II cis-regulatory region sequence-specific DNA binding"/>
    <property type="evidence" value="ECO:0007669"/>
    <property type="project" value="TreeGrafter"/>
</dbReference>
<dbReference type="GO" id="GO:0005634">
    <property type="term" value="C:nucleus"/>
    <property type="evidence" value="ECO:0007669"/>
    <property type="project" value="UniProtKB-SubCell"/>
</dbReference>
<dbReference type="PANTHER" id="PTHR47060:SF1">
    <property type="entry name" value="HOMEOBOX PROTEIN NOBOX"/>
    <property type="match status" value="1"/>
</dbReference>
<evidence type="ECO:0000256" key="1">
    <source>
        <dbReference type="PROSITE-ProRule" id="PRU00108"/>
    </source>
</evidence>
<dbReference type="GeneID" id="117350733"/>
<proteinExistence type="predicted"/>
<feature type="DNA-binding region" description="Homeobox" evidence="1">
    <location>
        <begin position="281"/>
        <end position="340"/>
    </location>
</feature>
<dbReference type="Pfam" id="PF00046">
    <property type="entry name" value="Homeodomain"/>
    <property type="match status" value="1"/>
</dbReference>
<dbReference type="CDD" id="cd00086">
    <property type="entry name" value="homeodomain"/>
    <property type="match status" value="1"/>
</dbReference>
<dbReference type="RefSeq" id="XP_033781157.1">
    <property type="nucleotide sequence ID" value="XM_033925266.1"/>
</dbReference>
<evidence type="ECO:0000313" key="5">
    <source>
        <dbReference type="Proteomes" id="UP000515159"/>
    </source>
</evidence>
<dbReference type="PROSITE" id="PS50071">
    <property type="entry name" value="HOMEOBOX_2"/>
    <property type="match status" value="1"/>
</dbReference>
<feature type="region of interest" description="Disordered" evidence="3">
    <location>
        <begin position="256"/>
        <end position="284"/>
    </location>
</feature>
<feature type="compositionally biased region" description="Basic and acidic residues" evidence="3">
    <location>
        <begin position="22"/>
        <end position="74"/>
    </location>
</feature>
<dbReference type="Gene3D" id="1.10.10.60">
    <property type="entry name" value="Homeodomain-like"/>
    <property type="match status" value="1"/>
</dbReference>
<dbReference type="FunCoup" id="A0A6P8NXE5">
    <property type="interactions" value="198"/>
</dbReference>
<evidence type="ECO:0000259" key="4">
    <source>
        <dbReference type="PROSITE" id="PS50071"/>
    </source>
</evidence>
<dbReference type="SUPFAM" id="SSF46689">
    <property type="entry name" value="Homeodomain-like"/>
    <property type="match status" value="1"/>
</dbReference>
<organism evidence="5 6">
    <name type="scientific">Geotrypetes seraphini</name>
    <name type="common">Gaboon caecilian</name>
    <name type="synonym">Caecilia seraphini</name>
    <dbReference type="NCBI Taxonomy" id="260995"/>
    <lineage>
        <taxon>Eukaryota</taxon>
        <taxon>Metazoa</taxon>
        <taxon>Chordata</taxon>
        <taxon>Craniata</taxon>
        <taxon>Vertebrata</taxon>
        <taxon>Euteleostomi</taxon>
        <taxon>Amphibia</taxon>
        <taxon>Gymnophiona</taxon>
        <taxon>Geotrypetes</taxon>
    </lineage>
</organism>
<keyword evidence="1 2" id="KW-0371">Homeobox</keyword>
<feature type="compositionally biased region" description="Polar residues" evidence="3">
    <location>
        <begin position="697"/>
        <end position="715"/>
    </location>
</feature>
<dbReference type="CTD" id="135935"/>
<dbReference type="AlphaFoldDB" id="A0A6P8NXE5"/>
<dbReference type="PANTHER" id="PTHR47060">
    <property type="entry name" value="HOMEOBOX PROTEIN NOBOX"/>
    <property type="match status" value="1"/>
</dbReference>
<protein>
    <submittedName>
        <fullName evidence="6">Homeobox protein NOBOX isoform X1</fullName>
    </submittedName>
</protein>